<feature type="domain" description="ABC transporter" evidence="3">
    <location>
        <begin position="5"/>
        <end position="211"/>
    </location>
</feature>
<evidence type="ECO:0000256" key="2">
    <source>
        <dbReference type="ARBA" id="ARBA00022840"/>
    </source>
</evidence>
<dbReference type="GO" id="GO:0016887">
    <property type="term" value="F:ATP hydrolysis activity"/>
    <property type="evidence" value="ECO:0007669"/>
    <property type="project" value="InterPro"/>
</dbReference>
<dbReference type="EMBL" id="SOML01000005">
    <property type="protein sequence ID" value="TFD96338.1"/>
    <property type="molecule type" value="Genomic_DNA"/>
</dbReference>
<name>A0A4Y8L2Q7_9BACT</name>
<evidence type="ECO:0000313" key="4">
    <source>
        <dbReference type="EMBL" id="TFD96338.1"/>
    </source>
</evidence>
<dbReference type="InterPro" id="IPR015854">
    <property type="entry name" value="ABC_transpr_LolD-like"/>
</dbReference>
<dbReference type="InterPro" id="IPR027417">
    <property type="entry name" value="P-loop_NTPase"/>
</dbReference>
<evidence type="ECO:0000259" key="3">
    <source>
        <dbReference type="PROSITE" id="PS50893"/>
    </source>
</evidence>
<reference evidence="4 5" key="1">
    <citation type="submission" date="2019-03" db="EMBL/GenBank/DDBJ databases">
        <title>San Antonio Military Medical Center submission to MRSN (WRAIR), pending publication.</title>
        <authorList>
            <person name="Blyth D.M."/>
            <person name="Mccarthy S.L."/>
            <person name="Schall S.E."/>
            <person name="Stam J.A."/>
            <person name="Ong A.C."/>
            <person name="Mcgann P.T."/>
        </authorList>
    </citation>
    <scope>NUCLEOTIDE SEQUENCE [LARGE SCALE GENOMIC DNA]</scope>
    <source>
        <strain evidence="4 5">MRSN571793</strain>
    </source>
</reference>
<dbReference type="AlphaFoldDB" id="A0A4Y8L2Q7"/>
<dbReference type="InterPro" id="IPR003439">
    <property type="entry name" value="ABC_transporter-like_ATP-bd"/>
</dbReference>
<dbReference type="InterPro" id="IPR017871">
    <property type="entry name" value="ABC_transporter-like_CS"/>
</dbReference>
<dbReference type="GO" id="GO:0005524">
    <property type="term" value="F:ATP binding"/>
    <property type="evidence" value="ECO:0007669"/>
    <property type="project" value="UniProtKB-KW"/>
</dbReference>
<dbReference type="Proteomes" id="UP000297861">
    <property type="component" value="Unassembled WGS sequence"/>
</dbReference>
<dbReference type="RefSeq" id="WP_134436231.1">
    <property type="nucleotide sequence ID" value="NZ_JAWZLG010000107.1"/>
</dbReference>
<dbReference type="GO" id="GO:0022857">
    <property type="term" value="F:transmembrane transporter activity"/>
    <property type="evidence" value="ECO:0007669"/>
    <property type="project" value="TreeGrafter"/>
</dbReference>
<protein>
    <submittedName>
        <fullName evidence="4">ATP-binding cassette domain-containing protein</fullName>
    </submittedName>
</protein>
<sequence>MEKSLVIDDVQYSYNKDYTFIFPDIVCEKGEHLLITGASGCGKTTLLHLIAGLVTPKRGSILIKGNDIAQLRGTKLDKYRGREIGIVFQTPQFIKSLTAEENLKMAGSLNNLSVDNIYLDSLFETLNIVHCRNRKTNEMSQGELQRLSIARAVINKPSLILADEPTSSLDDKNCREAIKLLRYQAEKLQAGLVIVTHDNRLIQDFFKIVHLES</sequence>
<dbReference type="PROSITE" id="PS00211">
    <property type="entry name" value="ABC_TRANSPORTER_1"/>
    <property type="match status" value="1"/>
</dbReference>
<dbReference type="OrthoDB" id="1114670at2"/>
<evidence type="ECO:0000313" key="5">
    <source>
        <dbReference type="Proteomes" id="UP000297861"/>
    </source>
</evidence>
<dbReference type="Gene3D" id="3.40.50.300">
    <property type="entry name" value="P-loop containing nucleotide triphosphate hydrolases"/>
    <property type="match status" value="1"/>
</dbReference>
<dbReference type="SUPFAM" id="SSF52540">
    <property type="entry name" value="P-loop containing nucleoside triphosphate hydrolases"/>
    <property type="match status" value="1"/>
</dbReference>
<dbReference type="GO" id="GO:0005886">
    <property type="term" value="C:plasma membrane"/>
    <property type="evidence" value="ECO:0007669"/>
    <property type="project" value="TreeGrafter"/>
</dbReference>
<evidence type="ECO:0000256" key="1">
    <source>
        <dbReference type="ARBA" id="ARBA00022741"/>
    </source>
</evidence>
<gene>
    <name evidence="4" type="ORF">E2605_09195</name>
</gene>
<dbReference type="InterPro" id="IPR003593">
    <property type="entry name" value="AAA+_ATPase"/>
</dbReference>
<dbReference type="Pfam" id="PF00005">
    <property type="entry name" value="ABC_tran"/>
    <property type="match status" value="1"/>
</dbReference>
<proteinExistence type="predicted"/>
<organism evidence="4 5">
    <name type="scientific">Dysgonomonas capnocytophagoides</name>
    <dbReference type="NCBI Taxonomy" id="45254"/>
    <lineage>
        <taxon>Bacteria</taxon>
        <taxon>Pseudomonadati</taxon>
        <taxon>Bacteroidota</taxon>
        <taxon>Bacteroidia</taxon>
        <taxon>Bacteroidales</taxon>
        <taxon>Dysgonomonadaceae</taxon>
        <taxon>Dysgonomonas</taxon>
    </lineage>
</organism>
<dbReference type="SMART" id="SM00382">
    <property type="entry name" value="AAA"/>
    <property type="match status" value="1"/>
</dbReference>
<keyword evidence="1" id="KW-0547">Nucleotide-binding</keyword>
<dbReference type="PROSITE" id="PS50893">
    <property type="entry name" value="ABC_TRANSPORTER_2"/>
    <property type="match status" value="1"/>
</dbReference>
<keyword evidence="5" id="KW-1185">Reference proteome</keyword>
<keyword evidence="2 4" id="KW-0067">ATP-binding</keyword>
<dbReference type="PANTHER" id="PTHR24220">
    <property type="entry name" value="IMPORT ATP-BINDING PROTEIN"/>
    <property type="match status" value="1"/>
</dbReference>
<accession>A0A4Y8L2Q7</accession>
<comment type="caution">
    <text evidence="4">The sequence shown here is derived from an EMBL/GenBank/DDBJ whole genome shotgun (WGS) entry which is preliminary data.</text>
</comment>